<keyword evidence="1" id="KW-0678">Repressor</keyword>
<evidence type="ECO:0000256" key="4">
    <source>
        <dbReference type="ARBA" id="ARBA00023163"/>
    </source>
</evidence>
<organism evidence="6 7">
    <name type="scientific">Pantoea osteomyelitidis</name>
    <dbReference type="NCBI Taxonomy" id="3230026"/>
    <lineage>
        <taxon>Bacteria</taxon>
        <taxon>Pseudomonadati</taxon>
        <taxon>Pseudomonadota</taxon>
        <taxon>Gammaproteobacteria</taxon>
        <taxon>Enterobacterales</taxon>
        <taxon>Erwiniaceae</taxon>
        <taxon>Pantoea</taxon>
    </lineage>
</organism>
<dbReference type="SMART" id="SM00354">
    <property type="entry name" value="HTH_LACI"/>
    <property type="match status" value="1"/>
</dbReference>
<protein>
    <submittedName>
        <fullName evidence="6">LacI family DNA-binding transcriptional regulator</fullName>
    </submittedName>
</protein>
<evidence type="ECO:0000313" key="7">
    <source>
        <dbReference type="Proteomes" id="UP001611251"/>
    </source>
</evidence>
<keyword evidence="2" id="KW-0805">Transcription regulation</keyword>
<accession>A0ABW7PXP0</accession>
<proteinExistence type="predicted"/>
<dbReference type="CDD" id="cd01392">
    <property type="entry name" value="HTH_LacI"/>
    <property type="match status" value="1"/>
</dbReference>
<dbReference type="InterPro" id="IPR010982">
    <property type="entry name" value="Lambda_DNA-bd_dom_sf"/>
</dbReference>
<name>A0ABW7PXP0_9GAMM</name>
<evidence type="ECO:0000256" key="3">
    <source>
        <dbReference type="ARBA" id="ARBA00023125"/>
    </source>
</evidence>
<evidence type="ECO:0000256" key="2">
    <source>
        <dbReference type="ARBA" id="ARBA00023015"/>
    </source>
</evidence>
<evidence type="ECO:0000259" key="5">
    <source>
        <dbReference type="PROSITE" id="PS50932"/>
    </source>
</evidence>
<dbReference type="RefSeq" id="WP_397214826.1">
    <property type="nucleotide sequence ID" value="NZ_JBGFSN010000004.1"/>
</dbReference>
<keyword evidence="3 6" id="KW-0238">DNA-binding</keyword>
<reference evidence="6 7" key="1">
    <citation type="submission" date="2024-08" db="EMBL/GenBank/DDBJ databases">
        <title>Pantoea ronii - a newly identified human opportunistic pathogen.</title>
        <authorList>
            <person name="Keidar-Friedman D."/>
            <person name="Sorek N."/>
            <person name="Leshin-Carmel D."/>
            <person name="Tsur A."/>
            <person name="Amsalem M."/>
            <person name="Tolkach D."/>
            <person name="Brosh-Nissimov T."/>
        </authorList>
    </citation>
    <scope>NUCLEOTIDE SEQUENCE [LARGE SCALE GENOMIC DNA]</scope>
    <source>
        <strain evidence="6 7">AA23256</strain>
    </source>
</reference>
<comment type="caution">
    <text evidence="6">The sequence shown here is derived from an EMBL/GenBank/DDBJ whole genome shotgun (WGS) entry which is preliminary data.</text>
</comment>
<dbReference type="Pfam" id="PF00532">
    <property type="entry name" value="Peripla_BP_1"/>
    <property type="match status" value="1"/>
</dbReference>
<dbReference type="Gene3D" id="3.40.50.2300">
    <property type="match status" value="2"/>
</dbReference>
<feature type="domain" description="HTH lacI-type" evidence="5">
    <location>
        <begin position="9"/>
        <end position="63"/>
    </location>
</feature>
<evidence type="ECO:0000313" key="6">
    <source>
        <dbReference type="EMBL" id="MFH8134754.1"/>
    </source>
</evidence>
<dbReference type="PANTHER" id="PTHR30146:SF95">
    <property type="entry name" value="RIBOSE OPERON REPRESSOR"/>
    <property type="match status" value="1"/>
</dbReference>
<dbReference type="Gene3D" id="1.10.260.40">
    <property type="entry name" value="lambda repressor-like DNA-binding domains"/>
    <property type="match status" value="1"/>
</dbReference>
<dbReference type="Proteomes" id="UP001611251">
    <property type="component" value="Unassembled WGS sequence"/>
</dbReference>
<sequence length="346" mass="37199">MTGSVKRPVTSYDVARLAGVSQSAVSRAFTEGGKISPATREKVRQAAAELGYRPSFIARSLITRRSNLVGVVVPGLVNPFFSAVLDALSRELNAIGYRVLLFSMGQDDDTDPLLEEILRHRVEALVLVSSSLSSHFAQECQEAGLPVLLLNRRNDSDSVSSVTSDNIAASEAIADFLIAGGHTRMAFIAGRESSSTSRDRETGFTSRLRERGFTTQSAGGSWSVDAAMAATRELMSCSAPPDAIFCANDMIAIGALNVVAGEMKLQPGKDISVVGFDDIAMASWPQFNLTTWIQPLPDMISQAMSVLTMQLENSATLPVQHKLKGKLIIRGSTRTPDAGARLRHQD</sequence>
<dbReference type="EMBL" id="JBGFSN010000004">
    <property type="protein sequence ID" value="MFH8134754.1"/>
    <property type="molecule type" value="Genomic_DNA"/>
</dbReference>
<dbReference type="InterPro" id="IPR001761">
    <property type="entry name" value="Peripla_BP/Lac1_sug-bd_dom"/>
</dbReference>
<dbReference type="GO" id="GO:0003677">
    <property type="term" value="F:DNA binding"/>
    <property type="evidence" value="ECO:0007669"/>
    <property type="project" value="UniProtKB-KW"/>
</dbReference>
<dbReference type="SUPFAM" id="SSF47413">
    <property type="entry name" value="lambda repressor-like DNA-binding domains"/>
    <property type="match status" value="1"/>
</dbReference>
<gene>
    <name evidence="6" type="ORF">ABU178_11300</name>
</gene>
<keyword evidence="7" id="KW-1185">Reference proteome</keyword>
<dbReference type="PROSITE" id="PS50932">
    <property type="entry name" value="HTH_LACI_2"/>
    <property type="match status" value="1"/>
</dbReference>
<dbReference type="Pfam" id="PF00356">
    <property type="entry name" value="LacI"/>
    <property type="match status" value="1"/>
</dbReference>
<dbReference type="InterPro" id="IPR028082">
    <property type="entry name" value="Peripla_BP_I"/>
</dbReference>
<dbReference type="InterPro" id="IPR000843">
    <property type="entry name" value="HTH_LacI"/>
</dbReference>
<dbReference type="SUPFAM" id="SSF53822">
    <property type="entry name" value="Periplasmic binding protein-like I"/>
    <property type="match status" value="1"/>
</dbReference>
<evidence type="ECO:0000256" key="1">
    <source>
        <dbReference type="ARBA" id="ARBA00022491"/>
    </source>
</evidence>
<dbReference type="CDD" id="cd06278">
    <property type="entry name" value="PBP1_LacI-like"/>
    <property type="match status" value="1"/>
</dbReference>
<keyword evidence="4" id="KW-0804">Transcription</keyword>
<dbReference type="PANTHER" id="PTHR30146">
    <property type="entry name" value="LACI-RELATED TRANSCRIPTIONAL REPRESSOR"/>
    <property type="match status" value="1"/>
</dbReference>